<dbReference type="SUPFAM" id="SSF63829">
    <property type="entry name" value="Calcium-dependent phosphotriesterase"/>
    <property type="match status" value="1"/>
</dbReference>
<organism evidence="2 3">
    <name type="scientific">Albimonas pacifica</name>
    <dbReference type="NCBI Taxonomy" id="1114924"/>
    <lineage>
        <taxon>Bacteria</taxon>
        <taxon>Pseudomonadati</taxon>
        <taxon>Pseudomonadota</taxon>
        <taxon>Alphaproteobacteria</taxon>
        <taxon>Rhodobacterales</taxon>
        <taxon>Paracoccaceae</taxon>
        <taxon>Albimonas</taxon>
    </lineage>
</organism>
<gene>
    <name evidence="2" type="ORF">SAMN05216258_1058</name>
</gene>
<name>A0A1I3G7S2_9RHOB</name>
<dbReference type="EMBL" id="FOQH01000005">
    <property type="protein sequence ID" value="SFI19447.1"/>
    <property type="molecule type" value="Genomic_DNA"/>
</dbReference>
<feature type="domain" description="SMP-30/Gluconolactonase/LRE-like region" evidence="1">
    <location>
        <begin position="23"/>
        <end position="281"/>
    </location>
</feature>
<evidence type="ECO:0000313" key="3">
    <source>
        <dbReference type="Proteomes" id="UP000199377"/>
    </source>
</evidence>
<dbReference type="RefSeq" id="WP_177236217.1">
    <property type="nucleotide sequence ID" value="NZ_FOQH01000005.1"/>
</dbReference>
<dbReference type="PANTHER" id="PTHR47572">
    <property type="entry name" value="LIPOPROTEIN-RELATED"/>
    <property type="match status" value="1"/>
</dbReference>
<protein>
    <submittedName>
        <fullName evidence="2">Sugar lactone lactonase YvrE</fullName>
    </submittedName>
</protein>
<dbReference type="PANTHER" id="PTHR47572:SF5">
    <property type="entry name" value="BLR2277 PROTEIN"/>
    <property type="match status" value="1"/>
</dbReference>
<evidence type="ECO:0000313" key="2">
    <source>
        <dbReference type="EMBL" id="SFI19447.1"/>
    </source>
</evidence>
<dbReference type="Pfam" id="PF08450">
    <property type="entry name" value="SGL"/>
    <property type="match status" value="1"/>
</dbReference>
<dbReference type="Gene3D" id="2.120.10.30">
    <property type="entry name" value="TolB, C-terminal domain"/>
    <property type="match status" value="1"/>
</dbReference>
<sequence>MTQHVPEDVQVEDARVEADGLGFPEGPVVLPDGAVAFVDLADHCIRIWDKGAARVLCEVPGSPNGMRLGPDGALYVANNGGLWPGKGRMDFADPQYPGCIQRVTLDGRWEVFADGYGDASPAPNRPNDLVFTPEGDIVFTNPQNWEMIVEDPAEPFRGGQLCLARRDGSIEVLAQCTGMPNGIGFHPDGSLVAGMTIAHHYLRFAWAGGAALGEPELFVQMDARFHPDGMVFHEGRLYGAGSAGNRLVAAEADGTVAKVLNFGRSTQPTNCCVREDRLWVTLGKAGSLVSIPLP</sequence>
<keyword evidence="3" id="KW-1185">Reference proteome</keyword>
<dbReference type="InterPro" id="IPR013658">
    <property type="entry name" value="SGL"/>
</dbReference>
<dbReference type="InterPro" id="IPR051262">
    <property type="entry name" value="SMP-30/CGR1_Lactonase"/>
</dbReference>
<proteinExistence type="predicted"/>
<dbReference type="STRING" id="1114924.SAMN05216258_1058"/>
<dbReference type="InterPro" id="IPR011042">
    <property type="entry name" value="6-blade_b-propeller_TolB-like"/>
</dbReference>
<evidence type="ECO:0000259" key="1">
    <source>
        <dbReference type="Pfam" id="PF08450"/>
    </source>
</evidence>
<reference evidence="2 3" key="1">
    <citation type="submission" date="2016-10" db="EMBL/GenBank/DDBJ databases">
        <authorList>
            <person name="de Groot N.N."/>
        </authorList>
    </citation>
    <scope>NUCLEOTIDE SEQUENCE [LARGE SCALE GENOMIC DNA]</scope>
    <source>
        <strain evidence="2 3">CGMCC 1.11030</strain>
    </source>
</reference>
<dbReference type="AlphaFoldDB" id="A0A1I3G7S2"/>
<dbReference type="Proteomes" id="UP000199377">
    <property type="component" value="Unassembled WGS sequence"/>
</dbReference>
<accession>A0A1I3G7S2</accession>